<dbReference type="InterPro" id="IPR036291">
    <property type="entry name" value="NAD(P)-bd_dom_sf"/>
</dbReference>
<evidence type="ECO:0000313" key="3">
    <source>
        <dbReference type="Proteomes" id="UP000429232"/>
    </source>
</evidence>
<dbReference type="PANTHER" id="PTHR48079:SF9">
    <property type="entry name" value="PUTATIVE-RELATED"/>
    <property type="match status" value="1"/>
</dbReference>
<dbReference type="KEGG" id="mgik:GO620_003025"/>
<organism evidence="2 3">
    <name type="scientific">Mucilaginibacter ginkgonis</name>
    <dbReference type="NCBI Taxonomy" id="2682091"/>
    <lineage>
        <taxon>Bacteria</taxon>
        <taxon>Pseudomonadati</taxon>
        <taxon>Bacteroidota</taxon>
        <taxon>Sphingobacteriia</taxon>
        <taxon>Sphingobacteriales</taxon>
        <taxon>Sphingobacteriaceae</taxon>
        <taxon>Mucilaginibacter</taxon>
    </lineage>
</organism>
<dbReference type="GO" id="GO:0005737">
    <property type="term" value="C:cytoplasm"/>
    <property type="evidence" value="ECO:0007669"/>
    <property type="project" value="TreeGrafter"/>
</dbReference>
<keyword evidence="3" id="KW-1185">Reference proteome</keyword>
<dbReference type="SUPFAM" id="SSF51735">
    <property type="entry name" value="NAD(P)-binding Rossmann-fold domains"/>
    <property type="match status" value="1"/>
</dbReference>
<dbReference type="EMBL" id="CP066775">
    <property type="protein sequence ID" value="QQL50444.1"/>
    <property type="molecule type" value="Genomic_DNA"/>
</dbReference>
<dbReference type="PANTHER" id="PTHR48079">
    <property type="entry name" value="PROTEIN YEEZ"/>
    <property type="match status" value="1"/>
</dbReference>
<evidence type="ECO:0000313" key="2">
    <source>
        <dbReference type="EMBL" id="QQL50444.1"/>
    </source>
</evidence>
<dbReference type="Pfam" id="PF01370">
    <property type="entry name" value="Epimerase"/>
    <property type="match status" value="1"/>
</dbReference>
<feature type="domain" description="NAD-dependent epimerase/dehydratase" evidence="1">
    <location>
        <begin position="3"/>
        <end position="213"/>
    </location>
</feature>
<evidence type="ECO:0000259" key="1">
    <source>
        <dbReference type="Pfam" id="PF01370"/>
    </source>
</evidence>
<dbReference type="Gene3D" id="3.40.50.720">
    <property type="entry name" value="NAD(P)-binding Rossmann-like Domain"/>
    <property type="match status" value="1"/>
</dbReference>
<dbReference type="RefSeq" id="WP_157522074.1">
    <property type="nucleotide sequence ID" value="NZ_CP066775.1"/>
</dbReference>
<dbReference type="Proteomes" id="UP000429232">
    <property type="component" value="Chromosome"/>
</dbReference>
<dbReference type="CDD" id="cd05262">
    <property type="entry name" value="SDR_a7"/>
    <property type="match status" value="1"/>
</dbReference>
<protein>
    <submittedName>
        <fullName evidence="2">SDR family oxidoreductase</fullName>
    </submittedName>
</protein>
<dbReference type="InterPro" id="IPR001509">
    <property type="entry name" value="Epimerase_deHydtase"/>
</dbReference>
<accession>A0A6I4HTZ6</accession>
<reference evidence="2 3" key="1">
    <citation type="submission" date="2020-12" db="EMBL/GenBank/DDBJ databases">
        <title>HMF7856_wgs.fasta genome submission.</title>
        <authorList>
            <person name="Kang H."/>
            <person name="Kim H."/>
            <person name="Joh K."/>
        </authorList>
    </citation>
    <scope>NUCLEOTIDE SEQUENCE [LARGE SCALE GENOMIC DNA]</scope>
    <source>
        <strain evidence="2 3">HMF7856</strain>
    </source>
</reference>
<name>A0A6I4HTZ6_9SPHI</name>
<dbReference type="AlphaFoldDB" id="A0A6I4HTZ6"/>
<gene>
    <name evidence="2" type="ORF">GO620_003025</name>
</gene>
<dbReference type="InterPro" id="IPR051783">
    <property type="entry name" value="NAD(P)-dependent_oxidoreduct"/>
</dbReference>
<sequence length="300" mass="32029">MRVFVTGATGFVGSAVVKELINAGHQVLGMTRSEKGAEDLRAAGADVHHGTLEDLDSLRSGALQCDGVIHTAFIHDFSDFKKNCETDRGVVAALASALAGTDKPLIVTSGTVLGAAKPGDVATEDFVATSETTHHPRVASEEAAALAKQQGINVSIMRLPPSVHDRGDHGFIPMLINLAREKGISAYIGEGANRWPAVHRLDVASLYRLALEKGISATYHAVGDTEIPTREIAESIGKHLNIPVKSISAEEAPEHFGWITDFFAGDFPASAKISQERTGWKATHIGLLEDLETGDYFDQK</sequence>
<dbReference type="GO" id="GO:0004029">
    <property type="term" value="F:aldehyde dehydrogenase (NAD+) activity"/>
    <property type="evidence" value="ECO:0007669"/>
    <property type="project" value="TreeGrafter"/>
</dbReference>
<proteinExistence type="predicted"/>